<organism evidence="7 8">
    <name type="scientific">Marinobacter profundi</name>
    <dbReference type="NCBI Taxonomy" id="2666256"/>
    <lineage>
        <taxon>Bacteria</taxon>
        <taxon>Pseudomonadati</taxon>
        <taxon>Pseudomonadota</taxon>
        <taxon>Gammaproteobacteria</taxon>
        <taxon>Pseudomonadales</taxon>
        <taxon>Marinobacteraceae</taxon>
        <taxon>Marinobacter</taxon>
    </lineage>
</organism>
<reference evidence="7 8" key="1">
    <citation type="submission" date="2017-09" db="EMBL/GenBank/DDBJ databases">
        <title>The draft genome sequences of Marinobacter sp. PWS21.</title>
        <authorList>
            <person name="Cao J."/>
        </authorList>
    </citation>
    <scope>NUCLEOTIDE SEQUENCE [LARGE SCALE GENOMIC DNA]</scope>
    <source>
        <strain evidence="7 8">PWS21</strain>
    </source>
</reference>
<evidence type="ECO:0000256" key="4">
    <source>
        <dbReference type="ARBA" id="ARBA00022833"/>
    </source>
</evidence>
<dbReference type="GO" id="GO:0006508">
    <property type="term" value="P:proteolysis"/>
    <property type="evidence" value="ECO:0007669"/>
    <property type="project" value="UniProtKB-KW"/>
</dbReference>
<dbReference type="EMBL" id="NTFH01000020">
    <property type="protein sequence ID" value="PHQ13582.1"/>
    <property type="molecule type" value="Genomic_DNA"/>
</dbReference>
<evidence type="ECO:0000259" key="6">
    <source>
        <dbReference type="Pfam" id="PF14464"/>
    </source>
</evidence>
<keyword evidence="8" id="KW-1185">Reference proteome</keyword>
<feature type="domain" description="JAB" evidence="6">
    <location>
        <begin position="9"/>
        <end position="131"/>
    </location>
</feature>
<name>A0A2G1UGJ3_9GAMM</name>
<evidence type="ECO:0000256" key="1">
    <source>
        <dbReference type="ARBA" id="ARBA00022670"/>
    </source>
</evidence>
<keyword evidence="4" id="KW-0862">Zinc</keyword>
<accession>A0A2G1UGJ3</accession>
<dbReference type="RefSeq" id="WP_099616042.1">
    <property type="nucleotide sequence ID" value="NZ_KZ319380.1"/>
</dbReference>
<dbReference type="GO" id="GO:0008237">
    <property type="term" value="F:metallopeptidase activity"/>
    <property type="evidence" value="ECO:0007669"/>
    <property type="project" value="UniProtKB-KW"/>
</dbReference>
<dbReference type="InterPro" id="IPR028090">
    <property type="entry name" value="JAB_dom_prok"/>
</dbReference>
<keyword evidence="3" id="KW-0378">Hydrolase</keyword>
<dbReference type="Proteomes" id="UP000231409">
    <property type="component" value="Unassembled WGS sequence"/>
</dbReference>
<keyword evidence="5" id="KW-0482">Metalloprotease</keyword>
<comment type="caution">
    <text evidence="7">The sequence shown here is derived from an EMBL/GenBank/DDBJ whole genome shotgun (WGS) entry which is preliminary data.</text>
</comment>
<dbReference type="SUPFAM" id="SSF102712">
    <property type="entry name" value="JAB1/MPN domain"/>
    <property type="match status" value="1"/>
</dbReference>
<protein>
    <recommendedName>
        <fullName evidence="6">JAB domain-containing protein</fullName>
    </recommendedName>
</protein>
<gene>
    <name evidence="7" type="ORF">CLH61_17670</name>
</gene>
<evidence type="ECO:0000256" key="2">
    <source>
        <dbReference type="ARBA" id="ARBA00022723"/>
    </source>
</evidence>
<proteinExistence type="predicted"/>
<keyword evidence="2" id="KW-0479">Metal-binding</keyword>
<dbReference type="Gene3D" id="3.40.140.10">
    <property type="entry name" value="Cytidine Deaminase, domain 2"/>
    <property type="match status" value="1"/>
</dbReference>
<evidence type="ECO:0000256" key="5">
    <source>
        <dbReference type="ARBA" id="ARBA00023049"/>
    </source>
</evidence>
<dbReference type="AlphaFoldDB" id="A0A2G1UGJ3"/>
<evidence type="ECO:0000313" key="8">
    <source>
        <dbReference type="Proteomes" id="UP000231409"/>
    </source>
</evidence>
<dbReference type="Pfam" id="PF14464">
    <property type="entry name" value="Prok-JAB"/>
    <property type="match status" value="1"/>
</dbReference>
<sequence length="164" mass="18969">MTETVWIQESVRADLLRYRTEVFPLETGGILLGYTSENNNIRHWVITAAAGPGELAKHGRYRFTPDDDHHISEAKRHYHQTGGLEYYIGDWHTHPNGSCLPSVLDRVTLYRNARRSDHLGFHSLMLIIGGEFEAADYGAYIHAWSPNVFRIMRKSRTLKPRFFK</sequence>
<dbReference type="GO" id="GO:0046872">
    <property type="term" value="F:metal ion binding"/>
    <property type="evidence" value="ECO:0007669"/>
    <property type="project" value="UniProtKB-KW"/>
</dbReference>
<keyword evidence="1" id="KW-0645">Protease</keyword>
<evidence type="ECO:0000256" key="3">
    <source>
        <dbReference type="ARBA" id="ARBA00022801"/>
    </source>
</evidence>
<evidence type="ECO:0000313" key="7">
    <source>
        <dbReference type="EMBL" id="PHQ13582.1"/>
    </source>
</evidence>